<dbReference type="Proteomes" id="UP000291117">
    <property type="component" value="Unassembled WGS sequence"/>
</dbReference>
<comment type="caution">
    <text evidence="2">The sequence shown here is derived from an EMBL/GenBank/DDBJ whole genome shotgun (WGS) entry which is preliminary data.</text>
</comment>
<dbReference type="OrthoDB" id="1111074at2"/>
<reference evidence="2 3" key="1">
    <citation type="submission" date="2019-02" db="EMBL/GenBank/DDBJ databases">
        <title>Pedobacter sp. RP-3-8 sp. nov., isolated from Arctic soil.</title>
        <authorList>
            <person name="Dahal R.H."/>
        </authorList>
    </citation>
    <scope>NUCLEOTIDE SEQUENCE [LARGE SCALE GENOMIC DNA]</scope>
    <source>
        <strain evidence="2 3">RP-3-8</strain>
    </source>
</reference>
<gene>
    <name evidence="2" type="ORF">EZ444_19380</name>
</gene>
<dbReference type="PROSITE" id="PS51257">
    <property type="entry name" value="PROKAR_LIPOPROTEIN"/>
    <property type="match status" value="1"/>
</dbReference>
<organism evidence="2 3">
    <name type="scientific">Pedobacter hiemivivus</name>
    <dbReference type="NCBI Taxonomy" id="2530454"/>
    <lineage>
        <taxon>Bacteria</taxon>
        <taxon>Pseudomonadati</taxon>
        <taxon>Bacteroidota</taxon>
        <taxon>Sphingobacteriia</taxon>
        <taxon>Sphingobacteriales</taxon>
        <taxon>Sphingobacteriaceae</taxon>
        <taxon>Pedobacter</taxon>
    </lineage>
</organism>
<proteinExistence type="predicted"/>
<dbReference type="InterPro" id="IPR043744">
    <property type="entry name" value="DUF5689"/>
</dbReference>
<dbReference type="AlphaFoldDB" id="A0A4V2MIM4"/>
<dbReference type="RefSeq" id="WP_131610804.1">
    <property type="nucleotide sequence ID" value="NZ_SJSM01000015.1"/>
</dbReference>
<accession>A0A4V2MIM4</accession>
<dbReference type="Pfam" id="PF18942">
    <property type="entry name" value="DUF5689"/>
    <property type="match status" value="1"/>
</dbReference>
<protein>
    <recommendedName>
        <fullName evidence="1">DUF5689 domain-containing protein</fullName>
    </recommendedName>
</protein>
<dbReference type="EMBL" id="SJSM01000015">
    <property type="protein sequence ID" value="TCC91066.1"/>
    <property type="molecule type" value="Genomic_DNA"/>
</dbReference>
<feature type="domain" description="DUF5689" evidence="1">
    <location>
        <begin position="36"/>
        <end position="247"/>
    </location>
</feature>
<name>A0A4V2MIM4_9SPHI</name>
<keyword evidence="3" id="KW-1185">Reference proteome</keyword>
<sequence>MKNINNAFLIGMMALLVLGSCKKNENEATGTISSIIDVSYIKKLHNGDDLSLVKEKLMGATQITGVVISDVDNGNFVKNELVIQNFYKGRIAGIIVRFDNNSDSFKLGDSVKVEINNTVLTRKNGSLMIKGLDFSKVTKISSGNMITIREVTLSQLYGDFFNYESTLVKINNVGFAEAHVNETFEGSKDLNDNTGGKIILSTSAEASFSDLLLPLNASLTGIATYYHPSKDSYTVADNLLKMRNTNDLSNISGVAYTNFPENFENVPAASKVLYDMPLINNTVTFKTGNWKIYQGVIGNEVNKDKFNPLGKQAIRLQGNLSESAVLEMGFDLMSGASKVTLVYGTYENDLSSTWSLEYSQDGGATWLQSGQVVKDAKISPKSATFILNIVGKVRFRINKHGLGLSDYPLIENGRLNIDDFTVYQNI</sequence>
<evidence type="ECO:0000259" key="1">
    <source>
        <dbReference type="Pfam" id="PF18942"/>
    </source>
</evidence>
<evidence type="ECO:0000313" key="2">
    <source>
        <dbReference type="EMBL" id="TCC91066.1"/>
    </source>
</evidence>
<evidence type="ECO:0000313" key="3">
    <source>
        <dbReference type="Proteomes" id="UP000291117"/>
    </source>
</evidence>